<gene>
    <name evidence="2" type="ORF">NKR23_g12465</name>
</gene>
<accession>A0AA38VIE0</accession>
<keyword evidence="3" id="KW-1185">Reference proteome</keyword>
<evidence type="ECO:0000313" key="3">
    <source>
        <dbReference type="Proteomes" id="UP001174694"/>
    </source>
</evidence>
<feature type="region of interest" description="Disordered" evidence="1">
    <location>
        <begin position="320"/>
        <end position="412"/>
    </location>
</feature>
<name>A0AA38VIE0_9PEZI</name>
<feature type="compositionally biased region" description="Basic residues" evidence="1">
    <location>
        <begin position="334"/>
        <end position="345"/>
    </location>
</feature>
<dbReference type="AlphaFoldDB" id="A0AA38VIE0"/>
<dbReference type="Proteomes" id="UP001174694">
    <property type="component" value="Unassembled WGS sequence"/>
</dbReference>
<organism evidence="2 3">
    <name type="scientific">Pleurostoma richardsiae</name>
    <dbReference type="NCBI Taxonomy" id="41990"/>
    <lineage>
        <taxon>Eukaryota</taxon>
        <taxon>Fungi</taxon>
        <taxon>Dikarya</taxon>
        <taxon>Ascomycota</taxon>
        <taxon>Pezizomycotina</taxon>
        <taxon>Sordariomycetes</taxon>
        <taxon>Sordariomycetidae</taxon>
        <taxon>Calosphaeriales</taxon>
        <taxon>Pleurostomataceae</taxon>
        <taxon>Pleurostoma</taxon>
    </lineage>
</organism>
<reference evidence="2" key="1">
    <citation type="submission" date="2022-07" db="EMBL/GenBank/DDBJ databases">
        <title>Fungi with potential for degradation of polypropylene.</title>
        <authorList>
            <person name="Gostincar C."/>
        </authorList>
    </citation>
    <scope>NUCLEOTIDE SEQUENCE</scope>
    <source>
        <strain evidence="2">EXF-13308</strain>
    </source>
</reference>
<protein>
    <submittedName>
        <fullName evidence="2">Uncharacterized protein</fullName>
    </submittedName>
</protein>
<proteinExistence type="predicted"/>
<feature type="region of interest" description="Disordered" evidence="1">
    <location>
        <begin position="106"/>
        <end position="126"/>
    </location>
</feature>
<dbReference type="EMBL" id="JANBVO010000139">
    <property type="protein sequence ID" value="KAJ9129771.1"/>
    <property type="molecule type" value="Genomic_DNA"/>
</dbReference>
<evidence type="ECO:0000256" key="1">
    <source>
        <dbReference type="SAM" id="MobiDB-lite"/>
    </source>
</evidence>
<evidence type="ECO:0000313" key="2">
    <source>
        <dbReference type="EMBL" id="KAJ9129771.1"/>
    </source>
</evidence>
<sequence>MQRLFSVIWGKPASEGEDMDPNAGRRKVNTENCDAKDAEPEQNANLADIDSSIETATRMLDVLNAKRLEVDSQSRAIRCDLAKAKAQLALLTQERNVLLVRLRQKTQQHTAEPRPPGFTSINKETPQITDAESNCEAEENVKDPGALALNKSATARATLPGAPQIFGREITSETVKFADDGVAYTDPPLLRGVPLAKISPNHPYWDAAWPDLELSIRCRHGDPVDQPLEEALEFLRDCDIHPYQLVGKAWVKPEDLIDGGVMVAFSRAMKELQEFDLDVTPLQWLRQRLHEIYRCSPKFNLSLALAGLESDPKMAALREKSHCNNPGKGQPLQQRRKIPSLRRLKIPQGCTNSAAAPRSESLYHDGGTSSQQPVPQEPPRKRRRLERTPSDAGFGSGGYTSSDSSTGDKVHPTDWRISQIKTAYATADGSVRQYWHWVEEDGVLEHQVLQRVGHVPGWRAYRDPVDFHLRVAEVSDVYYADDSLKVVIEKMRRRITRAGARARVRMVVSFRRERTKQRFLRFMSTKGVGINKTTV</sequence>
<comment type="caution">
    <text evidence="2">The sequence shown here is derived from an EMBL/GenBank/DDBJ whole genome shotgun (WGS) entry which is preliminary data.</text>
</comment>